<evidence type="ECO:0000256" key="5">
    <source>
        <dbReference type="ARBA" id="ARBA00023002"/>
    </source>
</evidence>
<protein>
    <submittedName>
        <fullName evidence="6">Nitroreductase</fullName>
    </submittedName>
</protein>
<accession>A6DJH3</accession>
<dbReference type="Proteomes" id="UP000004947">
    <property type="component" value="Unassembled WGS sequence"/>
</dbReference>
<dbReference type="Gene3D" id="3.40.109.10">
    <property type="entry name" value="NADH Oxidase"/>
    <property type="match status" value="1"/>
</dbReference>
<comment type="caution">
    <text evidence="6">The sequence shown here is derived from an EMBL/GenBank/DDBJ whole genome shotgun (WGS) entry which is preliminary data.</text>
</comment>
<dbReference type="STRING" id="313628.LNTAR_11861"/>
<organism evidence="6 7">
    <name type="scientific">Lentisphaera araneosa HTCC2155</name>
    <dbReference type="NCBI Taxonomy" id="313628"/>
    <lineage>
        <taxon>Bacteria</taxon>
        <taxon>Pseudomonadati</taxon>
        <taxon>Lentisphaerota</taxon>
        <taxon>Lentisphaeria</taxon>
        <taxon>Lentisphaerales</taxon>
        <taxon>Lentisphaeraceae</taxon>
        <taxon>Lentisphaera</taxon>
    </lineage>
</organism>
<evidence type="ECO:0000256" key="1">
    <source>
        <dbReference type="ARBA" id="ARBA00001917"/>
    </source>
</evidence>
<dbReference type="eggNOG" id="COG0778">
    <property type="taxonomic scope" value="Bacteria"/>
</dbReference>
<dbReference type="PANTHER" id="PTHR43673:SF2">
    <property type="entry name" value="NITROREDUCTASE"/>
    <property type="match status" value="1"/>
</dbReference>
<dbReference type="SUPFAM" id="SSF55469">
    <property type="entry name" value="FMN-dependent nitroreductase-like"/>
    <property type="match status" value="1"/>
</dbReference>
<dbReference type="InterPro" id="IPR000415">
    <property type="entry name" value="Nitroreductase-like"/>
</dbReference>
<dbReference type="GO" id="GO:0016491">
    <property type="term" value="F:oxidoreductase activity"/>
    <property type="evidence" value="ECO:0007669"/>
    <property type="project" value="UniProtKB-KW"/>
</dbReference>
<proteinExistence type="inferred from homology"/>
<evidence type="ECO:0000256" key="4">
    <source>
        <dbReference type="ARBA" id="ARBA00022643"/>
    </source>
</evidence>
<comment type="similarity">
    <text evidence="2">Belongs to the nitroreductase family.</text>
</comment>
<evidence type="ECO:0000313" key="7">
    <source>
        <dbReference type="Proteomes" id="UP000004947"/>
    </source>
</evidence>
<dbReference type="EMBL" id="ABCK01000006">
    <property type="protein sequence ID" value="EDM28047.1"/>
    <property type="molecule type" value="Genomic_DNA"/>
</dbReference>
<sequence length="351" mass="40058">MTESIKYRLKFYLNFVQVFCDLFRQVLYDWSRFRKFSSYAISIFYLKSNGRVKTSYQLLALIQADAHKVEKALAITKPRPGFGVAVVKRLIANVEEYYQRFGFNSRLDIAYCVMQKYVDFNVKNDSLDKDLENLLEDLGNTVFEFKNSKNEAAGVIHYTKEEYLFKTKMDLEDFFMGRYSMRQFSEQALNLKDLQKAIYLASKTPSVCNRQCYHAFIAQGKEKASSVLSYQLGNRGFGDQVDSVITVTADLSCFFSSSERNQAWIDGGLYAMSVIYALHSLGIASCPLNWSVNPKRDLALKNASGIPHSHSIIMMIACGNLKDEFSVAQSKRKPMDELCTIMDKPLSQCGL</sequence>
<comment type="cofactor">
    <cofactor evidence="1">
        <name>FMN</name>
        <dbReference type="ChEBI" id="CHEBI:58210"/>
    </cofactor>
</comment>
<reference evidence="6 7" key="1">
    <citation type="journal article" date="2010" name="J. Bacteriol.">
        <title>Genome sequence of Lentisphaera araneosa HTCC2155T, the type species of the order Lentisphaerales in the phylum Lentisphaerae.</title>
        <authorList>
            <person name="Thrash J.C."/>
            <person name="Cho J.C."/>
            <person name="Vergin K.L."/>
            <person name="Morris R.M."/>
            <person name="Giovannoni S.J."/>
        </authorList>
    </citation>
    <scope>NUCLEOTIDE SEQUENCE [LARGE SCALE GENOMIC DNA]</scope>
    <source>
        <strain evidence="6 7">HTCC2155</strain>
    </source>
</reference>
<evidence type="ECO:0000256" key="3">
    <source>
        <dbReference type="ARBA" id="ARBA00022630"/>
    </source>
</evidence>
<keyword evidence="3" id="KW-0285">Flavoprotein</keyword>
<gene>
    <name evidence="6" type="ORF">LNTAR_11861</name>
</gene>
<evidence type="ECO:0000313" key="6">
    <source>
        <dbReference type="EMBL" id="EDM28047.1"/>
    </source>
</evidence>
<dbReference type="OrthoDB" id="9802760at2"/>
<keyword evidence="7" id="KW-1185">Reference proteome</keyword>
<dbReference type="PANTHER" id="PTHR43673">
    <property type="entry name" value="NAD(P)H NITROREDUCTASE YDGI-RELATED"/>
    <property type="match status" value="1"/>
</dbReference>
<name>A6DJH3_9BACT</name>
<keyword evidence="5" id="KW-0560">Oxidoreductase</keyword>
<evidence type="ECO:0000256" key="2">
    <source>
        <dbReference type="ARBA" id="ARBA00007118"/>
    </source>
</evidence>
<dbReference type="AlphaFoldDB" id="A6DJH3"/>
<keyword evidence="4" id="KW-0288">FMN</keyword>
<dbReference type="RefSeq" id="WP_007278044.1">
    <property type="nucleotide sequence ID" value="NZ_ABCK01000006.1"/>
</dbReference>